<evidence type="ECO:0000313" key="2">
    <source>
        <dbReference type="Proteomes" id="UP000295197"/>
    </source>
</evidence>
<dbReference type="EMBL" id="SMBZ01000011">
    <property type="protein sequence ID" value="TCV17110.1"/>
    <property type="molecule type" value="Genomic_DNA"/>
</dbReference>
<name>A0A4R3W021_9SPHI</name>
<reference evidence="1 2" key="1">
    <citation type="submission" date="2019-03" db="EMBL/GenBank/DDBJ databases">
        <title>Genomic Encyclopedia of Type Strains, Phase IV (KMG-IV): sequencing the most valuable type-strain genomes for metagenomic binning, comparative biology and taxonomic classification.</title>
        <authorList>
            <person name="Goeker M."/>
        </authorList>
    </citation>
    <scope>NUCLEOTIDE SEQUENCE [LARGE SCALE GENOMIC DNA]</scope>
    <source>
        <strain evidence="1 2">DSM 22362</strain>
    </source>
</reference>
<proteinExistence type="predicted"/>
<gene>
    <name evidence="1" type="ORF">EDC17_101127</name>
</gene>
<dbReference type="Proteomes" id="UP000295197">
    <property type="component" value="Unassembled WGS sequence"/>
</dbReference>
<organism evidence="1 2">
    <name type="scientific">Sphingobacterium alimentarium</name>
    <dbReference type="NCBI Taxonomy" id="797292"/>
    <lineage>
        <taxon>Bacteria</taxon>
        <taxon>Pseudomonadati</taxon>
        <taxon>Bacteroidota</taxon>
        <taxon>Sphingobacteriia</taxon>
        <taxon>Sphingobacteriales</taxon>
        <taxon>Sphingobacteriaceae</taxon>
        <taxon>Sphingobacterium</taxon>
    </lineage>
</organism>
<evidence type="ECO:0000313" key="1">
    <source>
        <dbReference type="EMBL" id="TCV17110.1"/>
    </source>
</evidence>
<accession>A0A4R3W021</accession>
<comment type="caution">
    <text evidence="1">The sequence shown here is derived from an EMBL/GenBank/DDBJ whole genome shotgun (WGS) entry which is preliminary data.</text>
</comment>
<keyword evidence="2" id="KW-1185">Reference proteome</keyword>
<protein>
    <submittedName>
        <fullName evidence="1">Uncharacterized protein</fullName>
    </submittedName>
</protein>
<sequence length="68" mass="7736">MPITANSIGSKIEEIQSAINSLEALIEKFYNHPDHLVAEEYNPEIFEAVCELREVLWYLNNSQISKAA</sequence>
<dbReference type="AlphaFoldDB" id="A0A4R3W021"/>